<organism evidence="9 10">
    <name type="scientific">Pelagimonas phthalicica</name>
    <dbReference type="NCBI Taxonomy" id="1037362"/>
    <lineage>
        <taxon>Bacteria</taxon>
        <taxon>Pseudomonadati</taxon>
        <taxon>Pseudomonadota</taxon>
        <taxon>Alphaproteobacteria</taxon>
        <taxon>Rhodobacterales</taxon>
        <taxon>Roseobacteraceae</taxon>
        <taxon>Pelagimonas</taxon>
    </lineage>
</organism>
<dbReference type="InterPro" id="IPR000620">
    <property type="entry name" value="EamA_dom"/>
</dbReference>
<feature type="domain" description="EamA" evidence="8">
    <location>
        <begin position="6"/>
        <end position="137"/>
    </location>
</feature>
<protein>
    <submittedName>
        <fullName evidence="9">EamA-like transporter family protein</fullName>
    </submittedName>
</protein>
<feature type="transmembrane region" description="Helical" evidence="6">
    <location>
        <begin position="185"/>
        <end position="208"/>
    </location>
</feature>
<dbReference type="SUPFAM" id="SSF103481">
    <property type="entry name" value="Multidrug resistance efflux transporter EmrE"/>
    <property type="match status" value="2"/>
</dbReference>
<dbReference type="EMBL" id="FXXP01000002">
    <property type="protein sequence ID" value="SMX28762.1"/>
    <property type="molecule type" value="Genomic_DNA"/>
</dbReference>
<evidence type="ECO:0000256" key="2">
    <source>
        <dbReference type="ARBA" id="ARBA00007362"/>
    </source>
</evidence>
<feature type="transmembrane region" description="Helical" evidence="6">
    <location>
        <begin position="62"/>
        <end position="82"/>
    </location>
</feature>
<dbReference type="InterPro" id="IPR037185">
    <property type="entry name" value="EmrE-like"/>
</dbReference>
<evidence type="ECO:0000256" key="5">
    <source>
        <dbReference type="ARBA" id="ARBA00023136"/>
    </source>
</evidence>
<dbReference type="PANTHER" id="PTHR32322:SF2">
    <property type="entry name" value="EAMA DOMAIN-CONTAINING PROTEIN"/>
    <property type="match status" value="1"/>
</dbReference>
<keyword evidence="10" id="KW-1185">Reference proteome</keyword>
<evidence type="ECO:0000256" key="1">
    <source>
        <dbReference type="ARBA" id="ARBA00004141"/>
    </source>
</evidence>
<dbReference type="AlphaFoldDB" id="A0A238JFL9"/>
<keyword evidence="3 6" id="KW-0812">Transmembrane</keyword>
<feature type="transmembrane region" description="Helical" evidence="6">
    <location>
        <begin position="150"/>
        <end position="173"/>
    </location>
</feature>
<evidence type="ECO:0000313" key="9">
    <source>
        <dbReference type="EMBL" id="SMX28762.1"/>
    </source>
</evidence>
<dbReference type="Proteomes" id="UP000225972">
    <property type="component" value="Unassembled WGS sequence"/>
</dbReference>
<sequence length="294" mass="30349">MILFPALAALLASFGWASGSVLAHDPAKRLGAFEFTRIQLVACSAILAVICSVLGLWGSIDVAHWPAFAISILFGILLGNLAMIEALRRGGPRVLELLLTMKAPIVALMAYFWLGEVLSLWDCIGAGVTLAGIVLAIMSSGGSRGSDPNSGGLIVVILLSLTAAILQGLGFLIVKPALLDGAAPLAVSAVRLLGAGLLISVIALWPSTAFQPKERPTPKLVGATILPGFIGYGVSSSLLLVAMAHMQAGIAVTLGSLSPVMVLPILWLKTGHRPDKLAWIGAMLAVLGTALIAL</sequence>
<dbReference type="GO" id="GO:0016020">
    <property type="term" value="C:membrane"/>
    <property type="evidence" value="ECO:0007669"/>
    <property type="project" value="UniProtKB-SubCell"/>
</dbReference>
<proteinExistence type="inferred from homology"/>
<gene>
    <name evidence="9" type="ORF">TRP8649_02888</name>
</gene>
<keyword evidence="5 6" id="KW-0472">Membrane</keyword>
<comment type="subcellular location">
    <subcellularLocation>
        <location evidence="1">Membrane</location>
        <topology evidence="1">Multi-pass membrane protein</topology>
    </subcellularLocation>
</comment>
<name>A0A238JFL9_9RHOB</name>
<feature type="transmembrane region" description="Helical" evidence="6">
    <location>
        <begin position="94"/>
        <end position="113"/>
    </location>
</feature>
<feature type="signal peptide" evidence="7">
    <location>
        <begin position="1"/>
        <end position="23"/>
    </location>
</feature>
<dbReference type="OrthoDB" id="7841315at2"/>
<dbReference type="RefSeq" id="WP_099246341.1">
    <property type="nucleotide sequence ID" value="NZ_FXXP01000002.1"/>
</dbReference>
<feature type="transmembrane region" description="Helical" evidence="6">
    <location>
        <begin position="220"/>
        <end position="242"/>
    </location>
</feature>
<feature type="transmembrane region" description="Helical" evidence="6">
    <location>
        <begin position="248"/>
        <end position="268"/>
    </location>
</feature>
<evidence type="ECO:0000256" key="7">
    <source>
        <dbReference type="SAM" id="SignalP"/>
    </source>
</evidence>
<keyword evidence="4 6" id="KW-1133">Transmembrane helix</keyword>
<feature type="transmembrane region" description="Helical" evidence="6">
    <location>
        <begin position="277"/>
        <end position="293"/>
    </location>
</feature>
<keyword evidence="7" id="KW-0732">Signal</keyword>
<feature type="transmembrane region" description="Helical" evidence="6">
    <location>
        <begin position="119"/>
        <end position="138"/>
    </location>
</feature>
<dbReference type="Pfam" id="PF00892">
    <property type="entry name" value="EamA"/>
    <property type="match status" value="2"/>
</dbReference>
<comment type="similarity">
    <text evidence="2">Belongs to the EamA transporter family.</text>
</comment>
<dbReference type="PANTHER" id="PTHR32322">
    <property type="entry name" value="INNER MEMBRANE TRANSPORTER"/>
    <property type="match status" value="1"/>
</dbReference>
<evidence type="ECO:0000313" key="10">
    <source>
        <dbReference type="Proteomes" id="UP000225972"/>
    </source>
</evidence>
<evidence type="ECO:0000256" key="4">
    <source>
        <dbReference type="ARBA" id="ARBA00022989"/>
    </source>
</evidence>
<evidence type="ECO:0000259" key="8">
    <source>
        <dbReference type="Pfam" id="PF00892"/>
    </source>
</evidence>
<feature type="domain" description="EamA" evidence="8">
    <location>
        <begin position="156"/>
        <end position="293"/>
    </location>
</feature>
<dbReference type="InterPro" id="IPR050638">
    <property type="entry name" value="AA-Vitamin_Transporters"/>
</dbReference>
<reference evidence="10" key="1">
    <citation type="submission" date="2017-05" db="EMBL/GenBank/DDBJ databases">
        <authorList>
            <person name="Rodrigo-Torres L."/>
            <person name="Arahal R. D."/>
            <person name="Lucena T."/>
        </authorList>
    </citation>
    <scope>NUCLEOTIDE SEQUENCE [LARGE SCALE GENOMIC DNA]</scope>
    <source>
        <strain evidence="10">CECT 8649</strain>
    </source>
</reference>
<evidence type="ECO:0000256" key="6">
    <source>
        <dbReference type="SAM" id="Phobius"/>
    </source>
</evidence>
<evidence type="ECO:0000256" key="3">
    <source>
        <dbReference type="ARBA" id="ARBA00022692"/>
    </source>
</evidence>
<feature type="chain" id="PRO_5012489307" evidence="7">
    <location>
        <begin position="24"/>
        <end position="294"/>
    </location>
</feature>
<accession>A0A238JFL9</accession>